<name>X1TH01_9ZZZZ</name>
<gene>
    <name evidence="1" type="ORF">S12H4_19977</name>
</gene>
<dbReference type="AlphaFoldDB" id="X1TH01"/>
<proteinExistence type="predicted"/>
<accession>X1TH01</accession>
<sequence>MTSLWQQHNIENRVIQILGEVGDDGHHFGRPFLTAYQLAIEFDRRNHDIVTQLDLEVGGAGTGEYVSLAQYLARQLSGYIKNDPDYPIEGAFISNQFVKELSYKHGDVEVTSSLTGTGYSLSMFRLRE</sequence>
<reference evidence="1" key="1">
    <citation type="journal article" date="2014" name="Front. Microbiol.">
        <title>High frequency of phylogenetically diverse reductive dehalogenase-homologous genes in deep subseafloor sedimentary metagenomes.</title>
        <authorList>
            <person name="Kawai M."/>
            <person name="Futagami T."/>
            <person name="Toyoda A."/>
            <person name="Takaki Y."/>
            <person name="Nishi S."/>
            <person name="Hori S."/>
            <person name="Arai W."/>
            <person name="Tsubouchi T."/>
            <person name="Morono Y."/>
            <person name="Uchiyama I."/>
            <person name="Ito T."/>
            <person name="Fujiyama A."/>
            <person name="Inagaki F."/>
            <person name="Takami H."/>
        </authorList>
    </citation>
    <scope>NUCLEOTIDE SEQUENCE</scope>
    <source>
        <strain evidence="1">Expedition CK06-06</strain>
    </source>
</reference>
<dbReference type="EMBL" id="BARW01010059">
    <property type="protein sequence ID" value="GAI86860.1"/>
    <property type="molecule type" value="Genomic_DNA"/>
</dbReference>
<organism evidence="1">
    <name type="scientific">marine sediment metagenome</name>
    <dbReference type="NCBI Taxonomy" id="412755"/>
    <lineage>
        <taxon>unclassified sequences</taxon>
        <taxon>metagenomes</taxon>
        <taxon>ecological metagenomes</taxon>
    </lineage>
</organism>
<evidence type="ECO:0000313" key="1">
    <source>
        <dbReference type="EMBL" id="GAI86860.1"/>
    </source>
</evidence>
<comment type="caution">
    <text evidence="1">The sequence shown here is derived from an EMBL/GenBank/DDBJ whole genome shotgun (WGS) entry which is preliminary data.</text>
</comment>
<protein>
    <submittedName>
        <fullName evidence="1">Uncharacterized protein</fullName>
    </submittedName>
</protein>